<proteinExistence type="predicted"/>
<reference evidence="1 2" key="1">
    <citation type="journal article" date="2015" name="Genome Biol. Evol.">
        <title>The genome of winter moth (Operophtera brumata) provides a genomic perspective on sexual dimorphism and phenology.</title>
        <authorList>
            <person name="Derks M.F."/>
            <person name="Smit S."/>
            <person name="Salis L."/>
            <person name="Schijlen E."/>
            <person name="Bossers A."/>
            <person name="Mateman C."/>
            <person name="Pijl A.S."/>
            <person name="de Ridder D."/>
            <person name="Groenen M.A."/>
            <person name="Visser M.E."/>
            <person name="Megens H.J."/>
        </authorList>
    </citation>
    <scope>NUCLEOTIDE SEQUENCE [LARGE SCALE GENOMIC DNA]</scope>
    <source>
        <strain evidence="1">WM2013NL</strain>
        <tissue evidence="1">Head and thorax</tissue>
    </source>
</reference>
<dbReference type="Gene3D" id="3.10.100.10">
    <property type="entry name" value="Mannose-Binding Protein A, subunit A"/>
    <property type="match status" value="1"/>
</dbReference>
<feature type="non-terminal residue" evidence="1">
    <location>
        <position position="166"/>
    </location>
</feature>
<feature type="non-terminal residue" evidence="1">
    <location>
        <position position="1"/>
    </location>
</feature>
<name>A0A0L7LH20_OPEBR</name>
<dbReference type="InterPro" id="IPR016187">
    <property type="entry name" value="CTDL_fold"/>
</dbReference>
<dbReference type="SUPFAM" id="SSF56436">
    <property type="entry name" value="C-type lectin-like"/>
    <property type="match status" value="2"/>
</dbReference>
<comment type="caution">
    <text evidence="1">The sequence shown here is derived from an EMBL/GenBank/DDBJ whole genome shotgun (WGS) entry which is preliminary data.</text>
</comment>
<dbReference type="Proteomes" id="UP000037510">
    <property type="component" value="Unassembled WGS sequence"/>
</dbReference>
<gene>
    <name evidence="1" type="ORF">OBRU01_09152</name>
</gene>
<organism evidence="1 2">
    <name type="scientific">Operophtera brumata</name>
    <name type="common">Winter moth</name>
    <name type="synonym">Phalaena brumata</name>
    <dbReference type="NCBI Taxonomy" id="104452"/>
    <lineage>
        <taxon>Eukaryota</taxon>
        <taxon>Metazoa</taxon>
        <taxon>Ecdysozoa</taxon>
        <taxon>Arthropoda</taxon>
        <taxon>Hexapoda</taxon>
        <taxon>Insecta</taxon>
        <taxon>Pterygota</taxon>
        <taxon>Neoptera</taxon>
        <taxon>Endopterygota</taxon>
        <taxon>Lepidoptera</taxon>
        <taxon>Glossata</taxon>
        <taxon>Ditrysia</taxon>
        <taxon>Geometroidea</taxon>
        <taxon>Geometridae</taxon>
        <taxon>Larentiinae</taxon>
        <taxon>Operophtera</taxon>
    </lineage>
</organism>
<accession>A0A0L7LH20</accession>
<evidence type="ECO:0000313" key="1">
    <source>
        <dbReference type="EMBL" id="KOB74506.1"/>
    </source>
</evidence>
<evidence type="ECO:0000313" key="2">
    <source>
        <dbReference type="Proteomes" id="UP000037510"/>
    </source>
</evidence>
<dbReference type="InterPro" id="IPR016186">
    <property type="entry name" value="C-type_lectin-like/link_sf"/>
</dbReference>
<dbReference type="EMBL" id="JTDY01001216">
    <property type="protein sequence ID" value="KOB74506.1"/>
    <property type="molecule type" value="Genomic_DNA"/>
</dbReference>
<dbReference type="AlphaFoldDB" id="A0A0L7LH20"/>
<dbReference type="CDD" id="cd00037">
    <property type="entry name" value="CLECT"/>
    <property type="match status" value="2"/>
</dbReference>
<protein>
    <submittedName>
        <fullName evidence="1">Uncharacterized protein</fullName>
    </submittedName>
</protein>
<keyword evidence="2" id="KW-1185">Reference proteome</keyword>
<sequence length="166" mass="18427">AKFRFDYTYSKPADGWLNLHIVPATWSDARLICHAEGAVLASPLTQPLRDAILDHVKLNSSVHTIFTGVHTTFSKGVYASIEEYHLEKRTGSCYKFHRRGLSWSQAYMTCMAEGAHLAIINSELEAVALKELYASHPDNVISAKYVNFAGIGALDSRDGGSWMTIH</sequence>